<evidence type="ECO:0000256" key="2">
    <source>
        <dbReference type="ARBA" id="ARBA00023125"/>
    </source>
</evidence>
<keyword evidence="3" id="KW-0804">Transcription</keyword>
<dbReference type="InterPro" id="IPR036390">
    <property type="entry name" value="WH_DNA-bd_sf"/>
</dbReference>
<comment type="caution">
    <text evidence="5">The sequence shown here is derived from an EMBL/GenBank/DDBJ whole genome shotgun (WGS) entry which is preliminary data.</text>
</comment>
<dbReference type="Pfam" id="PF00027">
    <property type="entry name" value="cNMP_binding"/>
    <property type="match status" value="1"/>
</dbReference>
<dbReference type="PANTHER" id="PTHR24567">
    <property type="entry name" value="CRP FAMILY TRANSCRIPTIONAL REGULATORY PROTEIN"/>
    <property type="match status" value="1"/>
</dbReference>
<dbReference type="InterPro" id="IPR036388">
    <property type="entry name" value="WH-like_DNA-bd_sf"/>
</dbReference>
<dbReference type="InterPro" id="IPR050397">
    <property type="entry name" value="Env_Response_Regulators"/>
</dbReference>
<sequence length="239" mass="26439">MSNTTEGLTKPMSTCADCGVRERAICQSLCDTDLDALNRIGRRQTIERGQTLQWQGDDSLLVGNVIDGVLKLSSTSTDGRDQTLGIMFASDFIGRPFGKVTDHSIVALTDAKICTFPRAAFDDFARDHPDLEHGLLQRTLTELDRTRQWMVLLGRKSATERVSAFLLEMADRLADNDNDAAPLRFALPFGRQEIGDLLGLTIETVSRQITRLREDGVIETPDRRSIVVLDRDALEACAG</sequence>
<dbReference type="SMART" id="SM00419">
    <property type="entry name" value="HTH_CRP"/>
    <property type="match status" value="1"/>
</dbReference>
<dbReference type="SUPFAM" id="SSF51206">
    <property type="entry name" value="cAMP-binding domain-like"/>
    <property type="match status" value="1"/>
</dbReference>
<evidence type="ECO:0000313" key="5">
    <source>
        <dbReference type="EMBL" id="MEJ5977374.1"/>
    </source>
</evidence>
<dbReference type="InterPro" id="IPR018490">
    <property type="entry name" value="cNMP-bd_dom_sf"/>
</dbReference>
<dbReference type="CDD" id="cd00038">
    <property type="entry name" value="CAP_ED"/>
    <property type="match status" value="1"/>
</dbReference>
<dbReference type="PANTHER" id="PTHR24567:SF75">
    <property type="entry name" value="FUMARATE AND NITRATE REDUCTION REGULATORY PROTEIN"/>
    <property type="match status" value="1"/>
</dbReference>
<dbReference type="EMBL" id="JBBHJZ010000002">
    <property type="protein sequence ID" value="MEJ5977374.1"/>
    <property type="molecule type" value="Genomic_DNA"/>
</dbReference>
<feature type="domain" description="HTH crp-type" evidence="4">
    <location>
        <begin position="156"/>
        <end position="232"/>
    </location>
</feature>
<reference evidence="5 6" key="1">
    <citation type="submission" date="2024-03" db="EMBL/GenBank/DDBJ databases">
        <authorList>
            <person name="Jo J.-H."/>
        </authorList>
    </citation>
    <scope>NUCLEOTIDE SEQUENCE [LARGE SCALE GENOMIC DNA]</scope>
    <source>
        <strain evidence="5 6">PS1R-30</strain>
    </source>
</reference>
<name>A0ABU8RXC4_9SPHN</name>
<keyword evidence="2" id="KW-0238">DNA-binding</keyword>
<dbReference type="PRINTS" id="PR00034">
    <property type="entry name" value="HTHCRP"/>
</dbReference>
<dbReference type="SMART" id="SM00100">
    <property type="entry name" value="cNMP"/>
    <property type="match status" value="1"/>
</dbReference>
<evidence type="ECO:0000256" key="1">
    <source>
        <dbReference type="ARBA" id="ARBA00023015"/>
    </source>
</evidence>
<proteinExistence type="predicted"/>
<dbReference type="InterPro" id="IPR014710">
    <property type="entry name" value="RmlC-like_jellyroll"/>
</dbReference>
<keyword evidence="1" id="KW-0805">Transcription regulation</keyword>
<dbReference type="Gene3D" id="2.60.120.10">
    <property type="entry name" value="Jelly Rolls"/>
    <property type="match status" value="1"/>
</dbReference>
<dbReference type="InterPro" id="IPR000595">
    <property type="entry name" value="cNMP-bd_dom"/>
</dbReference>
<evidence type="ECO:0000256" key="3">
    <source>
        <dbReference type="ARBA" id="ARBA00023163"/>
    </source>
</evidence>
<keyword evidence="6" id="KW-1185">Reference proteome</keyword>
<dbReference type="SUPFAM" id="SSF46785">
    <property type="entry name" value="Winged helix' DNA-binding domain"/>
    <property type="match status" value="1"/>
</dbReference>
<organism evidence="5 6">
    <name type="scientific">Novosphingobium anseongense</name>
    <dbReference type="NCBI Taxonomy" id="3133436"/>
    <lineage>
        <taxon>Bacteria</taxon>
        <taxon>Pseudomonadati</taxon>
        <taxon>Pseudomonadota</taxon>
        <taxon>Alphaproteobacteria</taxon>
        <taxon>Sphingomonadales</taxon>
        <taxon>Sphingomonadaceae</taxon>
        <taxon>Novosphingobium</taxon>
    </lineage>
</organism>
<protein>
    <submittedName>
        <fullName evidence="5">Crp/Fnr family transcriptional regulator</fullName>
    </submittedName>
</protein>
<gene>
    <name evidence="5" type="ORF">WG901_12055</name>
</gene>
<evidence type="ECO:0000313" key="6">
    <source>
        <dbReference type="Proteomes" id="UP001361239"/>
    </source>
</evidence>
<dbReference type="Pfam" id="PF13545">
    <property type="entry name" value="HTH_Crp_2"/>
    <property type="match status" value="1"/>
</dbReference>
<accession>A0ABU8RXC4</accession>
<dbReference type="InterPro" id="IPR012318">
    <property type="entry name" value="HTH_CRP"/>
</dbReference>
<evidence type="ECO:0000259" key="4">
    <source>
        <dbReference type="PROSITE" id="PS51063"/>
    </source>
</evidence>
<dbReference type="Gene3D" id="1.10.10.10">
    <property type="entry name" value="Winged helix-like DNA-binding domain superfamily/Winged helix DNA-binding domain"/>
    <property type="match status" value="1"/>
</dbReference>
<dbReference type="CDD" id="cd00092">
    <property type="entry name" value="HTH_CRP"/>
    <property type="match status" value="1"/>
</dbReference>
<dbReference type="Proteomes" id="UP001361239">
    <property type="component" value="Unassembled WGS sequence"/>
</dbReference>
<dbReference type="PROSITE" id="PS51063">
    <property type="entry name" value="HTH_CRP_2"/>
    <property type="match status" value="1"/>
</dbReference>